<evidence type="ECO:0000259" key="1">
    <source>
        <dbReference type="Pfam" id="PF08007"/>
    </source>
</evidence>
<dbReference type="Proteomes" id="UP000320231">
    <property type="component" value="Chromosome"/>
</dbReference>
<reference evidence="2 3" key="1">
    <citation type="journal article" date="2019" name="Microbiol. Resour. Announc.">
        <title>Complete Genome Sequence of Halomonas sulfidaeris Strain Esulfide1 Isolated from a Metal Sulfide Rock at a Depth of 2,200 Meters, Obtained Using Nanopore Sequencing.</title>
        <authorList>
            <person name="Saito M."/>
            <person name="Nishigata A."/>
            <person name="Galipon J."/>
            <person name="Arakawa K."/>
        </authorList>
    </citation>
    <scope>NUCLEOTIDE SEQUENCE [LARGE SCALE GENOMIC DNA]</scope>
    <source>
        <strain evidence="2 3">ATCC BAA-803</strain>
    </source>
</reference>
<dbReference type="InterPro" id="IPR003347">
    <property type="entry name" value="JmjC_dom"/>
</dbReference>
<accession>A0A455U7I0</accession>
<name>A0A455U7I0_9GAMM</name>
<organism evidence="2 3">
    <name type="scientific">Vreelandella sulfidaeris</name>
    <dbReference type="NCBI Taxonomy" id="115553"/>
    <lineage>
        <taxon>Bacteria</taxon>
        <taxon>Pseudomonadati</taxon>
        <taxon>Pseudomonadota</taxon>
        <taxon>Gammaproteobacteria</taxon>
        <taxon>Oceanospirillales</taxon>
        <taxon>Halomonadaceae</taxon>
        <taxon>Vreelandella</taxon>
    </lineage>
</organism>
<sequence length="59" mass="6506">MSPSVAALMDEFDFLPRWRLDDVMISYAPPGGNVGAHIDQYDVFYSKPAVTAAGNWEAD</sequence>
<feature type="domain" description="JmjC" evidence="1">
    <location>
        <begin position="8"/>
        <end position="44"/>
    </location>
</feature>
<proteinExistence type="predicted"/>
<dbReference type="Pfam" id="PF08007">
    <property type="entry name" value="JmjC_2"/>
    <property type="match status" value="1"/>
</dbReference>
<dbReference type="Gene3D" id="2.60.120.650">
    <property type="entry name" value="Cupin"/>
    <property type="match status" value="1"/>
</dbReference>
<evidence type="ECO:0000313" key="2">
    <source>
        <dbReference type="EMBL" id="BBI60441.1"/>
    </source>
</evidence>
<dbReference type="SUPFAM" id="SSF51197">
    <property type="entry name" value="Clavaminate synthase-like"/>
    <property type="match status" value="1"/>
</dbReference>
<dbReference type="AlphaFoldDB" id="A0A455U7I0"/>
<evidence type="ECO:0000313" key="3">
    <source>
        <dbReference type="Proteomes" id="UP000320231"/>
    </source>
</evidence>
<dbReference type="KEGG" id="hsr:HSBAA_17470"/>
<protein>
    <recommendedName>
        <fullName evidence="1">JmjC domain-containing protein</fullName>
    </recommendedName>
</protein>
<dbReference type="EMBL" id="AP019514">
    <property type="protein sequence ID" value="BBI60441.1"/>
    <property type="molecule type" value="Genomic_DNA"/>
</dbReference>
<gene>
    <name evidence="2" type="ORF">HSBAA_17470</name>
</gene>